<name>A0ACB9DJP8_ARCLA</name>
<organism evidence="1 2">
    <name type="scientific">Arctium lappa</name>
    <name type="common">Greater burdock</name>
    <name type="synonym">Lappa major</name>
    <dbReference type="NCBI Taxonomy" id="4217"/>
    <lineage>
        <taxon>Eukaryota</taxon>
        <taxon>Viridiplantae</taxon>
        <taxon>Streptophyta</taxon>
        <taxon>Embryophyta</taxon>
        <taxon>Tracheophyta</taxon>
        <taxon>Spermatophyta</taxon>
        <taxon>Magnoliopsida</taxon>
        <taxon>eudicotyledons</taxon>
        <taxon>Gunneridae</taxon>
        <taxon>Pentapetalae</taxon>
        <taxon>asterids</taxon>
        <taxon>campanulids</taxon>
        <taxon>Asterales</taxon>
        <taxon>Asteraceae</taxon>
        <taxon>Carduoideae</taxon>
        <taxon>Cardueae</taxon>
        <taxon>Arctiinae</taxon>
        <taxon>Arctium</taxon>
    </lineage>
</organism>
<evidence type="ECO:0000313" key="1">
    <source>
        <dbReference type="EMBL" id="KAI3746517.1"/>
    </source>
</evidence>
<dbReference type="EMBL" id="CM042049">
    <property type="protein sequence ID" value="KAI3746517.1"/>
    <property type="molecule type" value="Genomic_DNA"/>
</dbReference>
<proteinExistence type="predicted"/>
<dbReference type="Proteomes" id="UP001055879">
    <property type="component" value="Linkage Group LG03"/>
</dbReference>
<accession>A0ACB9DJP8</accession>
<sequence>MLDQVGDVIVLGNIVFPRPDQLAKSMEKLVLQSMAILNDPRKQQLEELERQKAFIDKSRYPKFVVSSIVVSEF</sequence>
<keyword evidence="2" id="KW-1185">Reference proteome</keyword>
<gene>
    <name evidence="1" type="ORF">L6452_08951</name>
</gene>
<reference evidence="2" key="1">
    <citation type="journal article" date="2022" name="Mol. Ecol. Resour.">
        <title>The genomes of chicory, endive, great burdock and yacon provide insights into Asteraceae palaeo-polyploidization history and plant inulin production.</title>
        <authorList>
            <person name="Fan W."/>
            <person name="Wang S."/>
            <person name="Wang H."/>
            <person name="Wang A."/>
            <person name="Jiang F."/>
            <person name="Liu H."/>
            <person name="Zhao H."/>
            <person name="Xu D."/>
            <person name="Zhang Y."/>
        </authorList>
    </citation>
    <scope>NUCLEOTIDE SEQUENCE [LARGE SCALE GENOMIC DNA]</scope>
    <source>
        <strain evidence="2">cv. Niubang</strain>
    </source>
</reference>
<evidence type="ECO:0000313" key="2">
    <source>
        <dbReference type="Proteomes" id="UP001055879"/>
    </source>
</evidence>
<reference evidence="1 2" key="2">
    <citation type="journal article" date="2022" name="Mol. Ecol. Resour.">
        <title>The genomes of chicory, endive, great burdock and yacon provide insights into Asteraceae paleo-polyploidization history and plant inulin production.</title>
        <authorList>
            <person name="Fan W."/>
            <person name="Wang S."/>
            <person name="Wang H."/>
            <person name="Wang A."/>
            <person name="Jiang F."/>
            <person name="Liu H."/>
            <person name="Zhao H."/>
            <person name="Xu D."/>
            <person name="Zhang Y."/>
        </authorList>
    </citation>
    <scope>NUCLEOTIDE SEQUENCE [LARGE SCALE GENOMIC DNA]</scope>
    <source>
        <strain evidence="2">cv. Niubang</strain>
    </source>
</reference>
<comment type="caution">
    <text evidence="1">The sequence shown here is derived from an EMBL/GenBank/DDBJ whole genome shotgun (WGS) entry which is preliminary data.</text>
</comment>
<protein>
    <submittedName>
        <fullName evidence="1">Uncharacterized protein</fullName>
    </submittedName>
</protein>